<gene>
    <name evidence="1" type="ORF">KCG49_02780</name>
</gene>
<accession>A0A9X1F7Y1</accession>
<name>A0A9X1F7Y1_9FLAO</name>
<evidence type="ECO:0000313" key="1">
    <source>
        <dbReference type="EMBL" id="MBV7268113.1"/>
    </source>
</evidence>
<evidence type="ECO:0000313" key="2">
    <source>
        <dbReference type="Proteomes" id="UP001138894"/>
    </source>
</evidence>
<dbReference type="AlphaFoldDB" id="A0A9X1F7Y1"/>
<protein>
    <submittedName>
        <fullName evidence="1">Uncharacterized protein</fullName>
    </submittedName>
</protein>
<dbReference type="Proteomes" id="UP001138894">
    <property type="component" value="Unassembled WGS sequence"/>
</dbReference>
<proteinExistence type="predicted"/>
<organism evidence="1 2">
    <name type="scientific">Winogradskyella luteola</name>
    <dbReference type="NCBI Taxonomy" id="2828330"/>
    <lineage>
        <taxon>Bacteria</taxon>
        <taxon>Pseudomonadati</taxon>
        <taxon>Bacteroidota</taxon>
        <taxon>Flavobacteriia</taxon>
        <taxon>Flavobacteriales</taxon>
        <taxon>Flavobacteriaceae</taxon>
        <taxon>Winogradskyella</taxon>
    </lineage>
</organism>
<dbReference type="EMBL" id="JAGSPD010000002">
    <property type="protein sequence ID" value="MBV7268113.1"/>
    <property type="molecule type" value="Genomic_DNA"/>
</dbReference>
<reference evidence="1" key="1">
    <citation type="submission" date="2021-04" db="EMBL/GenBank/DDBJ databases">
        <authorList>
            <person name="Pira H."/>
            <person name="Risdian C."/>
            <person name="Wink J."/>
        </authorList>
    </citation>
    <scope>NUCLEOTIDE SEQUENCE</scope>
    <source>
        <strain evidence="1">WHY3</strain>
    </source>
</reference>
<keyword evidence="2" id="KW-1185">Reference proteome</keyword>
<dbReference type="RefSeq" id="WP_218544661.1">
    <property type="nucleotide sequence ID" value="NZ_JAGSPD010000002.1"/>
</dbReference>
<sequence>MENTVIDAYLGIIKTEMMVESLETVSRGYIKEIILRAGGNVNDIDIVL</sequence>
<comment type="caution">
    <text evidence="1">The sequence shown here is derived from an EMBL/GenBank/DDBJ whole genome shotgun (WGS) entry which is preliminary data.</text>
</comment>